<protein>
    <submittedName>
        <fullName evidence="2">Uncharacterized protein</fullName>
    </submittedName>
</protein>
<name>A0A9W6HAN9_9MICO</name>
<dbReference type="EMBL" id="BSEN01000009">
    <property type="protein sequence ID" value="GLJ76539.1"/>
    <property type="molecule type" value="Genomic_DNA"/>
</dbReference>
<comment type="caution">
    <text evidence="2">The sequence shown here is derived from an EMBL/GenBank/DDBJ whole genome shotgun (WGS) entry which is preliminary data.</text>
</comment>
<feature type="region of interest" description="Disordered" evidence="1">
    <location>
        <begin position="25"/>
        <end position="54"/>
    </location>
</feature>
<sequence>MYDRIESLGRETPERKMARATALRAMLDRSPETDPNRFDRAQDAYLAEPDGVAE</sequence>
<reference evidence="2" key="1">
    <citation type="journal article" date="2014" name="Int. J. Syst. Evol. Microbiol.">
        <title>Complete genome sequence of Corynebacterium casei LMG S-19264T (=DSM 44701T), isolated from a smear-ripened cheese.</title>
        <authorList>
            <consortium name="US DOE Joint Genome Institute (JGI-PGF)"/>
            <person name="Walter F."/>
            <person name="Albersmeier A."/>
            <person name="Kalinowski J."/>
            <person name="Ruckert C."/>
        </authorList>
    </citation>
    <scope>NUCLEOTIDE SEQUENCE</scope>
    <source>
        <strain evidence="2">VKM Ac-1401</strain>
    </source>
</reference>
<evidence type="ECO:0000313" key="3">
    <source>
        <dbReference type="Proteomes" id="UP001142372"/>
    </source>
</evidence>
<feature type="compositionally biased region" description="Basic and acidic residues" evidence="1">
    <location>
        <begin position="26"/>
        <end position="42"/>
    </location>
</feature>
<keyword evidence="3" id="KW-1185">Reference proteome</keyword>
<reference evidence="2" key="2">
    <citation type="submission" date="2023-01" db="EMBL/GenBank/DDBJ databases">
        <authorList>
            <person name="Sun Q."/>
            <person name="Evtushenko L."/>
        </authorList>
    </citation>
    <scope>NUCLEOTIDE SEQUENCE</scope>
    <source>
        <strain evidence="2">VKM Ac-1401</strain>
    </source>
</reference>
<proteinExistence type="predicted"/>
<dbReference type="AlphaFoldDB" id="A0A9W6HAN9"/>
<evidence type="ECO:0000313" key="2">
    <source>
        <dbReference type="EMBL" id="GLJ76539.1"/>
    </source>
</evidence>
<organism evidence="2 3">
    <name type="scientific">Leifsonia poae</name>
    <dbReference type="NCBI Taxonomy" id="110933"/>
    <lineage>
        <taxon>Bacteria</taxon>
        <taxon>Bacillati</taxon>
        <taxon>Actinomycetota</taxon>
        <taxon>Actinomycetes</taxon>
        <taxon>Micrococcales</taxon>
        <taxon>Microbacteriaceae</taxon>
        <taxon>Leifsonia</taxon>
    </lineage>
</organism>
<gene>
    <name evidence="2" type="ORF">GCM10017584_21130</name>
</gene>
<accession>A0A9W6HAN9</accession>
<evidence type="ECO:0000256" key="1">
    <source>
        <dbReference type="SAM" id="MobiDB-lite"/>
    </source>
</evidence>
<dbReference type="Proteomes" id="UP001142372">
    <property type="component" value="Unassembled WGS sequence"/>
</dbReference>